<feature type="transmembrane region" description="Helical" evidence="1">
    <location>
        <begin position="186"/>
        <end position="206"/>
    </location>
</feature>
<accession>A0A1R2BTL3</accession>
<feature type="transmembrane region" description="Helical" evidence="1">
    <location>
        <begin position="60"/>
        <end position="77"/>
    </location>
</feature>
<dbReference type="PANTHER" id="PTHR31303">
    <property type="entry name" value="CTP-DEPENDENT DIACYLGLYCEROL KINASE 1"/>
    <property type="match status" value="1"/>
</dbReference>
<dbReference type="PANTHER" id="PTHR31303:SF1">
    <property type="entry name" value="CTP-DEPENDENT DIACYLGLYCEROL KINASE 1"/>
    <property type="match status" value="1"/>
</dbReference>
<keyword evidence="1" id="KW-0472">Membrane</keyword>
<dbReference type="GO" id="GO:0005789">
    <property type="term" value="C:endoplasmic reticulum membrane"/>
    <property type="evidence" value="ECO:0007669"/>
    <property type="project" value="TreeGrafter"/>
</dbReference>
<keyword evidence="3" id="KW-1185">Reference proteome</keyword>
<evidence type="ECO:0000256" key="1">
    <source>
        <dbReference type="SAM" id="Phobius"/>
    </source>
</evidence>
<feature type="transmembrane region" description="Helical" evidence="1">
    <location>
        <begin position="6"/>
        <end position="23"/>
    </location>
</feature>
<dbReference type="InterPro" id="IPR037997">
    <property type="entry name" value="Dgk1-like"/>
</dbReference>
<sequence length="233" mass="26263">MIFWVAFGSIAVIGFHVLLKVFLHGKGDLATSLHLVRRLQHVISGFIILALHHFVQHQLGLIMVLVPTVFFFIFDILRRKYIPELNKWFISHWETLLRPHEIYDSPPAAFFFLAGITCTFFLTQVRPITELSVLFLSCCDPAASIFGILIGGIKIAPKKTLAGTCAAGLVGMLCSLYIGYLHSIPYLWLYGFPVAIFSELISVPYLDDNLTIPVFTCMSFQLLSKLDLIKFPL</sequence>
<dbReference type="GO" id="GO:0006654">
    <property type="term" value="P:phosphatidic acid biosynthetic process"/>
    <property type="evidence" value="ECO:0007669"/>
    <property type="project" value="TreeGrafter"/>
</dbReference>
<name>A0A1R2BTL3_9CILI</name>
<proteinExistence type="predicted"/>
<evidence type="ECO:0000313" key="2">
    <source>
        <dbReference type="EMBL" id="OMJ80007.1"/>
    </source>
</evidence>
<feature type="transmembrane region" description="Helical" evidence="1">
    <location>
        <begin position="108"/>
        <end position="125"/>
    </location>
</feature>
<keyword evidence="1" id="KW-1133">Transmembrane helix</keyword>
<organism evidence="2 3">
    <name type="scientific">Stentor coeruleus</name>
    <dbReference type="NCBI Taxonomy" id="5963"/>
    <lineage>
        <taxon>Eukaryota</taxon>
        <taxon>Sar</taxon>
        <taxon>Alveolata</taxon>
        <taxon>Ciliophora</taxon>
        <taxon>Postciliodesmatophora</taxon>
        <taxon>Heterotrichea</taxon>
        <taxon>Heterotrichida</taxon>
        <taxon>Stentoridae</taxon>
        <taxon>Stentor</taxon>
    </lineage>
</organism>
<protein>
    <recommendedName>
        <fullName evidence="4">Dolichol kinase</fullName>
    </recommendedName>
</protein>
<feature type="transmembrane region" description="Helical" evidence="1">
    <location>
        <begin position="131"/>
        <end position="153"/>
    </location>
</feature>
<dbReference type="Proteomes" id="UP000187209">
    <property type="component" value="Unassembled WGS sequence"/>
</dbReference>
<dbReference type="OrthoDB" id="5673at2759"/>
<dbReference type="GO" id="GO:0004143">
    <property type="term" value="F:ATP-dependent diacylglycerol kinase activity"/>
    <property type="evidence" value="ECO:0007669"/>
    <property type="project" value="InterPro"/>
</dbReference>
<comment type="caution">
    <text evidence="2">The sequence shown here is derived from an EMBL/GenBank/DDBJ whole genome shotgun (WGS) entry which is preliminary data.</text>
</comment>
<reference evidence="2 3" key="1">
    <citation type="submission" date="2016-11" db="EMBL/GenBank/DDBJ databases">
        <title>The macronuclear genome of Stentor coeruleus: a giant cell with tiny introns.</title>
        <authorList>
            <person name="Slabodnick M."/>
            <person name="Ruby J.G."/>
            <person name="Reiff S.B."/>
            <person name="Swart E.C."/>
            <person name="Gosai S."/>
            <person name="Prabakaran S."/>
            <person name="Witkowska E."/>
            <person name="Larue G.E."/>
            <person name="Fisher S."/>
            <person name="Freeman R.M."/>
            <person name="Gunawardena J."/>
            <person name="Chu W."/>
            <person name="Stover N.A."/>
            <person name="Gregory B.D."/>
            <person name="Nowacki M."/>
            <person name="Derisi J."/>
            <person name="Roy S.W."/>
            <person name="Marshall W.F."/>
            <person name="Sood P."/>
        </authorList>
    </citation>
    <scope>NUCLEOTIDE SEQUENCE [LARGE SCALE GENOMIC DNA]</scope>
    <source>
        <strain evidence="2">WM001</strain>
    </source>
</reference>
<feature type="transmembrane region" description="Helical" evidence="1">
    <location>
        <begin position="160"/>
        <end position="180"/>
    </location>
</feature>
<gene>
    <name evidence="2" type="ORF">SteCoe_19829</name>
</gene>
<evidence type="ECO:0008006" key="4">
    <source>
        <dbReference type="Google" id="ProtNLM"/>
    </source>
</evidence>
<keyword evidence="1" id="KW-0812">Transmembrane</keyword>
<dbReference type="EMBL" id="MPUH01000443">
    <property type="protein sequence ID" value="OMJ80007.1"/>
    <property type="molecule type" value="Genomic_DNA"/>
</dbReference>
<evidence type="ECO:0000313" key="3">
    <source>
        <dbReference type="Proteomes" id="UP000187209"/>
    </source>
</evidence>
<dbReference type="AlphaFoldDB" id="A0A1R2BTL3"/>